<dbReference type="Pfam" id="PF03754">
    <property type="entry name" value="At2g31720-like"/>
    <property type="match status" value="1"/>
</dbReference>
<keyword evidence="8" id="KW-1185">Reference proteome</keyword>
<organism evidence="7 8">
    <name type="scientific">Arabis alpina</name>
    <name type="common">Alpine rock-cress</name>
    <dbReference type="NCBI Taxonomy" id="50452"/>
    <lineage>
        <taxon>Eukaryota</taxon>
        <taxon>Viridiplantae</taxon>
        <taxon>Streptophyta</taxon>
        <taxon>Embryophyta</taxon>
        <taxon>Tracheophyta</taxon>
        <taxon>Spermatophyta</taxon>
        <taxon>Magnoliopsida</taxon>
        <taxon>eudicotyledons</taxon>
        <taxon>Gunneridae</taxon>
        <taxon>Pentapetalae</taxon>
        <taxon>rosids</taxon>
        <taxon>malvids</taxon>
        <taxon>Brassicales</taxon>
        <taxon>Brassicaceae</taxon>
        <taxon>Arabideae</taxon>
        <taxon>Arabis</taxon>
    </lineage>
</organism>
<accession>A0A087GMT9</accession>
<evidence type="ECO:0000256" key="1">
    <source>
        <dbReference type="ARBA" id="ARBA00004123"/>
    </source>
</evidence>
<dbReference type="PANTHER" id="PTHR31541:SF61">
    <property type="entry name" value="TF-B3 DOMAIN-CONTAINING PROTEIN"/>
    <property type="match status" value="1"/>
</dbReference>
<keyword evidence="4" id="KW-0804">Transcription</keyword>
<evidence type="ECO:0000256" key="3">
    <source>
        <dbReference type="ARBA" id="ARBA00023125"/>
    </source>
</evidence>
<keyword evidence="2" id="KW-0805">Transcription regulation</keyword>
<keyword evidence="3" id="KW-0238">DNA-binding</keyword>
<dbReference type="PANTHER" id="PTHR31541">
    <property type="entry name" value="B3 DOMAIN PLANT PROTEIN-RELATED"/>
    <property type="match status" value="1"/>
</dbReference>
<dbReference type="OrthoDB" id="1113982at2759"/>
<feature type="compositionally biased region" description="Polar residues" evidence="6">
    <location>
        <begin position="43"/>
        <end position="56"/>
    </location>
</feature>
<protein>
    <recommendedName>
        <fullName evidence="9">TF-B3 domain-containing protein</fullName>
    </recommendedName>
</protein>
<keyword evidence="5" id="KW-0539">Nucleus</keyword>
<dbReference type="Gene3D" id="2.40.330.10">
    <property type="entry name" value="DNA-binding pseudobarrel domain"/>
    <property type="match status" value="1"/>
</dbReference>
<feature type="compositionally biased region" description="Basic and acidic residues" evidence="6">
    <location>
        <begin position="17"/>
        <end position="26"/>
    </location>
</feature>
<dbReference type="InterPro" id="IPR005508">
    <property type="entry name" value="At2g31720-like"/>
</dbReference>
<reference evidence="8" key="1">
    <citation type="journal article" date="2015" name="Nat. Plants">
        <title>Genome expansion of Arabis alpina linked with retrotransposition and reduced symmetric DNA methylation.</title>
        <authorList>
            <person name="Willing E.M."/>
            <person name="Rawat V."/>
            <person name="Mandakova T."/>
            <person name="Maumus F."/>
            <person name="James G.V."/>
            <person name="Nordstroem K.J."/>
            <person name="Becker C."/>
            <person name="Warthmann N."/>
            <person name="Chica C."/>
            <person name="Szarzynska B."/>
            <person name="Zytnicki M."/>
            <person name="Albani M.C."/>
            <person name="Kiefer C."/>
            <person name="Bergonzi S."/>
            <person name="Castaings L."/>
            <person name="Mateos J.L."/>
            <person name="Berns M.C."/>
            <person name="Bujdoso N."/>
            <person name="Piofczyk T."/>
            <person name="de Lorenzo L."/>
            <person name="Barrero-Sicilia C."/>
            <person name="Mateos I."/>
            <person name="Piednoel M."/>
            <person name="Hagmann J."/>
            <person name="Chen-Min-Tao R."/>
            <person name="Iglesias-Fernandez R."/>
            <person name="Schuster S.C."/>
            <person name="Alonso-Blanco C."/>
            <person name="Roudier F."/>
            <person name="Carbonero P."/>
            <person name="Paz-Ares J."/>
            <person name="Davis S.J."/>
            <person name="Pecinka A."/>
            <person name="Quesneville H."/>
            <person name="Colot V."/>
            <person name="Lysak M.A."/>
            <person name="Weigel D."/>
            <person name="Coupland G."/>
            <person name="Schneeberger K."/>
        </authorList>
    </citation>
    <scope>NUCLEOTIDE SEQUENCE [LARGE SCALE GENOMIC DNA]</scope>
    <source>
        <strain evidence="8">cv. Pajares</strain>
    </source>
</reference>
<sequence>MLDILTVATKRVVREIEKSSSEEARARKGFSFRKRKLDEHESQQNPNHDVASSSSLRSYKRRVAVPNEPVREIEPVRVIEAPVRQVVKKKRETPEWLVNLMREENGFDPKFICEKELTKTDIAKQQNRLLIPMSKIQDTDFLNADERRMIMEHNRKHREKGVGVTFVGPNRQKYELDLRIWDMNSTSNYVLVSGWYNATVSNSLRQNQTIRLWSFHTPKKLFFALAPPVQAQAQALALLPAPPDPAPAMAQVLAPPLALVPAPVIAPEAIVPVPVQDLAIVPVPALASVVRKKCDARCMCEDCLDAEEVRNRRFVFFPNKKRGTPARDKASSDSDDDDGQSRREDSDLYRLALGVVEWGLANGVPPQ</sequence>
<dbReference type="SUPFAM" id="SSF101936">
    <property type="entry name" value="DNA-binding pseudobarrel domain"/>
    <property type="match status" value="1"/>
</dbReference>
<evidence type="ECO:0000256" key="6">
    <source>
        <dbReference type="SAM" id="MobiDB-lite"/>
    </source>
</evidence>
<feature type="region of interest" description="Disordered" evidence="6">
    <location>
        <begin position="322"/>
        <end position="346"/>
    </location>
</feature>
<feature type="region of interest" description="Disordered" evidence="6">
    <location>
        <begin position="17"/>
        <end position="56"/>
    </location>
</feature>
<name>A0A087GMT9_ARAAL</name>
<dbReference type="GO" id="GO:0003677">
    <property type="term" value="F:DNA binding"/>
    <property type="evidence" value="ECO:0007669"/>
    <property type="project" value="UniProtKB-KW"/>
</dbReference>
<evidence type="ECO:0000313" key="8">
    <source>
        <dbReference type="Proteomes" id="UP000029120"/>
    </source>
</evidence>
<evidence type="ECO:0000256" key="2">
    <source>
        <dbReference type="ARBA" id="ARBA00023015"/>
    </source>
</evidence>
<evidence type="ECO:0000256" key="4">
    <source>
        <dbReference type="ARBA" id="ARBA00023163"/>
    </source>
</evidence>
<dbReference type="GO" id="GO:0005634">
    <property type="term" value="C:nucleus"/>
    <property type="evidence" value="ECO:0007669"/>
    <property type="project" value="UniProtKB-SubCell"/>
</dbReference>
<dbReference type="Proteomes" id="UP000029120">
    <property type="component" value="Chromosome 6"/>
</dbReference>
<dbReference type="InterPro" id="IPR015300">
    <property type="entry name" value="DNA-bd_pseudobarrel_sf"/>
</dbReference>
<dbReference type="Gramene" id="KFK31191">
    <property type="protein sequence ID" value="KFK31191"/>
    <property type="gene ID" value="AALP_AA6G080200"/>
</dbReference>
<dbReference type="EMBL" id="CM002874">
    <property type="protein sequence ID" value="KFK31191.1"/>
    <property type="molecule type" value="Genomic_DNA"/>
</dbReference>
<dbReference type="AlphaFoldDB" id="A0A087GMT9"/>
<gene>
    <name evidence="7" type="ordered locus">AALP_Aa6g080200</name>
</gene>
<evidence type="ECO:0000313" key="7">
    <source>
        <dbReference type="EMBL" id="KFK31191.1"/>
    </source>
</evidence>
<proteinExistence type="predicted"/>
<evidence type="ECO:0000256" key="5">
    <source>
        <dbReference type="ARBA" id="ARBA00023242"/>
    </source>
</evidence>
<evidence type="ECO:0008006" key="9">
    <source>
        <dbReference type="Google" id="ProtNLM"/>
    </source>
</evidence>
<comment type="subcellular location">
    <subcellularLocation>
        <location evidence="1">Nucleus</location>
    </subcellularLocation>
</comment>
<dbReference type="OMA" id="CHLESKR"/>